<sequence>RALRFYLTRADLAPNPRQGTAWQFMYASANDRAFITTMGFDTTGFRILLALFKRLWETTPIPRGDVNDESQQIRLGRRSLDAAGALGHVLHYLNSTISDSSLQQIFALTPAVCSRYRNFGMKILFQALCELP</sequence>
<dbReference type="PANTHER" id="PTHR48471:SF1">
    <property type="entry name" value="DDE TNP4 DOMAIN-CONTAINING PROTEIN"/>
    <property type="match status" value="1"/>
</dbReference>
<dbReference type="InParanoid" id="A0A5J5EKT2"/>
<keyword evidence="2" id="KW-1185">Reference proteome</keyword>
<comment type="caution">
    <text evidence="1">The sequence shown here is derived from an EMBL/GenBank/DDBJ whole genome shotgun (WGS) entry which is preliminary data.</text>
</comment>
<dbReference type="EMBL" id="VXIS01000243">
    <property type="protein sequence ID" value="KAA8895813.1"/>
    <property type="molecule type" value="Genomic_DNA"/>
</dbReference>
<evidence type="ECO:0000313" key="2">
    <source>
        <dbReference type="Proteomes" id="UP000326924"/>
    </source>
</evidence>
<feature type="non-terminal residue" evidence="1">
    <location>
        <position position="1"/>
    </location>
</feature>
<accession>A0A5J5EKT2</accession>
<organism evidence="1 2">
    <name type="scientific">Sphaerosporella brunnea</name>
    <dbReference type="NCBI Taxonomy" id="1250544"/>
    <lineage>
        <taxon>Eukaryota</taxon>
        <taxon>Fungi</taxon>
        <taxon>Dikarya</taxon>
        <taxon>Ascomycota</taxon>
        <taxon>Pezizomycotina</taxon>
        <taxon>Pezizomycetes</taxon>
        <taxon>Pezizales</taxon>
        <taxon>Pyronemataceae</taxon>
        <taxon>Sphaerosporella</taxon>
    </lineage>
</organism>
<dbReference type="AlphaFoldDB" id="A0A5J5EKT2"/>
<dbReference type="Proteomes" id="UP000326924">
    <property type="component" value="Unassembled WGS sequence"/>
</dbReference>
<evidence type="ECO:0000313" key="1">
    <source>
        <dbReference type="EMBL" id="KAA8895813.1"/>
    </source>
</evidence>
<name>A0A5J5EKT2_9PEZI</name>
<proteinExistence type="predicted"/>
<feature type="non-terminal residue" evidence="1">
    <location>
        <position position="132"/>
    </location>
</feature>
<protein>
    <submittedName>
        <fullName evidence="1">Uncharacterized protein</fullName>
    </submittedName>
</protein>
<reference evidence="1 2" key="1">
    <citation type="submission" date="2019-09" db="EMBL/GenBank/DDBJ databases">
        <title>Draft genome of the ectomycorrhizal ascomycete Sphaerosporella brunnea.</title>
        <authorList>
            <consortium name="DOE Joint Genome Institute"/>
            <person name="Benucci G.M."/>
            <person name="Marozzi G."/>
            <person name="Antonielli L."/>
            <person name="Sanchez S."/>
            <person name="Marco P."/>
            <person name="Wang X."/>
            <person name="Falini L.B."/>
            <person name="Barry K."/>
            <person name="Haridas S."/>
            <person name="Lipzen A."/>
            <person name="Labutti K."/>
            <person name="Grigoriev I.V."/>
            <person name="Murat C."/>
            <person name="Martin F."/>
            <person name="Albertini E."/>
            <person name="Donnini D."/>
            <person name="Bonito G."/>
        </authorList>
    </citation>
    <scope>NUCLEOTIDE SEQUENCE [LARGE SCALE GENOMIC DNA]</scope>
    <source>
        <strain evidence="1 2">Sb_GMNB300</strain>
    </source>
</reference>
<gene>
    <name evidence="1" type="ORF">FN846DRAFT_751964</name>
</gene>
<dbReference type="OrthoDB" id="78198at2759"/>
<dbReference type="PANTHER" id="PTHR48471">
    <property type="entry name" value="DDE TNP4 DOMAIN-CONTAINING PROTEIN"/>
    <property type="match status" value="1"/>
</dbReference>